<dbReference type="GO" id="GO:0016987">
    <property type="term" value="F:sigma factor activity"/>
    <property type="evidence" value="ECO:0007669"/>
    <property type="project" value="UniProtKB-KW"/>
</dbReference>
<accession>A0A5B2VWZ5</accession>
<reference evidence="7 8" key="2">
    <citation type="submission" date="2019-09" db="EMBL/GenBank/DDBJ databases">
        <authorList>
            <person name="Jin C."/>
        </authorList>
    </citation>
    <scope>NUCLEOTIDE SEQUENCE [LARGE SCALE GENOMIC DNA]</scope>
    <source>
        <strain evidence="7 8">BN140078</strain>
    </source>
</reference>
<comment type="similarity">
    <text evidence="1">Belongs to the sigma-70 factor family. ECF subfamily.</text>
</comment>
<sequence>MTVQPTYTTITGEQEKELLGDVAAGNWEAFSRLYELFSPLVLHYLQVYLPEKQDVEEIGQDVFLKVWKRKETLITVRSFKNYIFIITRNALNDFLRARQSRQQQQAGYERDFVQPHHYSPDDKLLTDQYEAIARAALAALPEKQRRIFELRTRDDKTIQEIADEMGMSVGGIHKSLQQAIAALRDHLGRHGVHYNLLIILCCCADLLQ</sequence>
<dbReference type="AlphaFoldDB" id="A0A5B2VWZ5"/>
<keyword evidence="8" id="KW-1185">Reference proteome</keyword>
<reference evidence="7 8" key="1">
    <citation type="submission" date="2019-09" db="EMBL/GenBank/DDBJ databases">
        <title>Chitinophaga ginsengihumi sp. nov., isolated from soil of ginseng rhizosphere.</title>
        <authorList>
            <person name="Lee J."/>
        </authorList>
    </citation>
    <scope>NUCLEOTIDE SEQUENCE [LARGE SCALE GENOMIC DNA]</scope>
    <source>
        <strain evidence="7 8">BN140078</strain>
    </source>
</reference>
<keyword evidence="4" id="KW-0804">Transcription</keyword>
<keyword evidence="3" id="KW-0731">Sigma factor</keyword>
<dbReference type="Gene3D" id="1.10.1740.10">
    <property type="match status" value="1"/>
</dbReference>
<evidence type="ECO:0000256" key="4">
    <source>
        <dbReference type="ARBA" id="ARBA00023163"/>
    </source>
</evidence>
<protein>
    <submittedName>
        <fullName evidence="7">Sigma-70 family RNA polymerase sigma factor</fullName>
    </submittedName>
</protein>
<dbReference type="InterPro" id="IPR014284">
    <property type="entry name" value="RNA_pol_sigma-70_dom"/>
</dbReference>
<keyword evidence="2" id="KW-0805">Transcription regulation</keyword>
<evidence type="ECO:0000259" key="5">
    <source>
        <dbReference type="Pfam" id="PF04542"/>
    </source>
</evidence>
<dbReference type="GO" id="GO:0003677">
    <property type="term" value="F:DNA binding"/>
    <property type="evidence" value="ECO:0007669"/>
    <property type="project" value="InterPro"/>
</dbReference>
<dbReference type="CDD" id="cd06171">
    <property type="entry name" value="Sigma70_r4"/>
    <property type="match status" value="1"/>
</dbReference>
<dbReference type="Pfam" id="PF04542">
    <property type="entry name" value="Sigma70_r2"/>
    <property type="match status" value="1"/>
</dbReference>
<evidence type="ECO:0000313" key="8">
    <source>
        <dbReference type="Proteomes" id="UP000324611"/>
    </source>
</evidence>
<dbReference type="SUPFAM" id="SSF88946">
    <property type="entry name" value="Sigma2 domain of RNA polymerase sigma factors"/>
    <property type="match status" value="1"/>
</dbReference>
<evidence type="ECO:0000256" key="1">
    <source>
        <dbReference type="ARBA" id="ARBA00010641"/>
    </source>
</evidence>
<organism evidence="7 8">
    <name type="scientific">Chitinophaga agrisoli</name>
    <dbReference type="NCBI Taxonomy" id="2607653"/>
    <lineage>
        <taxon>Bacteria</taxon>
        <taxon>Pseudomonadati</taxon>
        <taxon>Bacteroidota</taxon>
        <taxon>Chitinophagia</taxon>
        <taxon>Chitinophagales</taxon>
        <taxon>Chitinophagaceae</taxon>
        <taxon>Chitinophaga</taxon>
    </lineage>
</organism>
<proteinExistence type="inferred from homology"/>
<dbReference type="PANTHER" id="PTHR43133">
    <property type="entry name" value="RNA POLYMERASE ECF-TYPE SIGMA FACTO"/>
    <property type="match status" value="1"/>
</dbReference>
<evidence type="ECO:0000259" key="6">
    <source>
        <dbReference type="Pfam" id="PF08281"/>
    </source>
</evidence>
<dbReference type="GO" id="GO:0006352">
    <property type="term" value="P:DNA-templated transcription initiation"/>
    <property type="evidence" value="ECO:0007669"/>
    <property type="project" value="InterPro"/>
</dbReference>
<dbReference type="EMBL" id="VUOC01000002">
    <property type="protein sequence ID" value="KAA2243615.1"/>
    <property type="molecule type" value="Genomic_DNA"/>
</dbReference>
<dbReference type="Proteomes" id="UP000324611">
    <property type="component" value="Unassembled WGS sequence"/>
</dbReference>
<dbReference type="Pfam" id="PF08281">
    <property type="entry name" value="Sigma70_r4_2"/>
    <property type="match status" value="1"/>
</dbReference>
<dbReference type="Gene3D" id="1.10.10.10">
    <property type="entry name" value="Winged helix-like DNA-binding domain superfamily/Winged helix DNA-binding domain"/>
    <property type="match status" value="1"/>
</dbReference>
<feature type="domain" description="RNA polymerase sigma factor 70 region 4 type 2" evidence="6">
    <location>
        <begin position="134"/>
        <end position="183"/>
    </location>
</feature>
<comment type="caution">
    <text evidence="7">The sequence shown here is derived from an EMBL/GenBank/DDBJ whole genome shotgun (WGS) entry which is preliminary data.</text>
</comment>
<dbReference type="InterPro" id="IPR039425">
    <property type="entry name" value="RNA_pol_sigma-70-like"/>
</dbReference>
<dbReference type="InterPro" id="IPR013324">
    <property type="entry name" value="RNA_pol_sigma_r3/r4-like"/>
</dbReference>
<evidence type="ECO:0000256" key="2">
    <source>
        <dbReference type="ARBA" id="ARBA00023015"/>
    </source>
</evidence>
<evidence type="ECO:0000313" key="7">
    <source>
        <dbReference type="EMBL" id="KAA2243615.1"/>
    </source>
</evidence>
<dbReference type="InterPro" id="IPR007627">
    <property type="entry name" value="RNA_pol_sigma70_r2"/>
</dbReference>
<dbReference type="InterPro" id="IPR036388">
    <property type="entry name" value="WH-like_DNA-bd_sf"/>
</dbReference>
<gene>
    <name evidence="7" type="ORF">F0L74_14120</name>
</gene>
<dbReference type="PANTHER" id="PTHR43133:SF46">
    <property type="entry name" value="RNA POLYMERASE SIGMA-70 FACTOR ECF SUBFAMILY"/>
    <property type="match status" value="1"/>
</dbReference>
<dbReference type="InterPro" id="IPR013249">
    <property type="entry name" value="RNA_pol_sigma70_r4_t2"/>
</dbReference>
<dbReference type="SUPFAM" id="SSF88659">
    <property type="entry name" value="Sigma3 and sigma4 domains of RNA polymerase sigma factors"/>
    <property type="match status" value="1"/>
</dbReference>
<name>A0A5B2VWZ5_9BACT</name>
<dbReference type="InterPro" id="IPR013325">
    <property type="entry name" value="RNA_pol_sigma_r2"/>
</dbReference>
<feature type="domain" description="RNA polymerase sigma-70 region 2" evidence="5">
    <location>
        <begin position="33"/>
        <end position="100"/>
    </location>
</feature>
<dbReference type="NCBIfam" id="TIGR02937">
    <property type="entry name" value="sigma70-ECF"/>
    <property type="match status" value="1"/>
</dbReference>
<evidence type="ECO:0000256" key="3">
    <source>
        <dbReference type="ARBA" id="ARBA00023082"/>
    </source>
</evidence>